<feature type="chain" id="PRO_5046926182" description="SH3 domain-containing protein" evidence="1">
    <location>
        <begin position="31"/>
        <end position="133"/>
    </location>
</feature>
<evidence type="ECO:0000313" key="3">
    <source>
        <dbReference type="Proteomes" id="UP001501747"/>
    </source>
</evidence>
<name>A0ABP7QT50_9PSEU</name>
<organism evidence="2 3">
    <name type="scientific">Allokutzneria multivorans</name>
    <dbReference type="NCBI Taxonomy" id="1142134"/>
    <lineage>
        <taxon>Bacteria</taxon>
        <taxon>Bacillati</taxon>
        <taxon>Actinomycetota</taxon>
        <taxon>Actinomycetes</taxon>
        <taxon>Pseudonocardiales</taxon>
        <taxon>Pseudonocardiaceae</taxon>
        <taxon>Allokutzneria</taxon>
    </lineage>
</organism>
<evidence type="ECO:0000256" key="1">
    <source>
        <dbReference type="SAM" id="SignalP"/>
    </source>
</evidence>
<proteinExistence type="predicted"/>
<dbReference type="Proteomes" id="UP001501747">
    <property type="component" value="Unassembled WGS sequence"/>
</dbReference>
<reference evidence="3" key="1">
    <citation type="journal article" date="2019" name="Int. J. Syst. Evol. Microbiol.">
        <title>The Global Catalogue of Microorganisms (GCM) 10K type strain sequencing project: providing services to taxonomists for standard genome sequencing and annotation.</title>
        <authorList>
            <consortium name="The Broad Institute Genomics Platform"/>
            <consortium name="The Broad Institute Genome Sequencing Center for Infectious Disease"/>
            <person name="Wu L."/>
            <person name="Ma J."/>
        </authorList>
    </citation>
    <scope>NUCLEOTIDE SEQUENCE [LARGE SCALE GENOMIC DNA]</scope>
    <source>
        <strain evidence="3">JCM 17342</strain>
    </source>
</reference>
<sequence length="133" mass="14192">MITLFARPLAAAVVGVAVASLSLVVPSAQAAPTVTADCAATHTTYGPAKASHDVKIRPNPVKSDANSLGTITKGQTVTLVNGHWDKQLGQCTYFVRDGENHRACSNEDNTWYQTVWVAEKNRIGYIPAPCLRG</sequence>
<keyword evidence="3" id="KW-1185">Reference proteome</keyword>
<dbReference type="RefSeq" id="WP_344870507.1">
    <property type="nucleotide sequence ID" value="NZ_BAABAL010000003.1"/>
</dbReference>
<dbReference type="EMBL" id="BAABAL010000003">
    <property type="protein sequence ID" value="GAA3987367.1"/>
    <property type="molecule type" value="Genomic_DNA"/>
</dbReference>
<accession>A0ABP7QT50</accession>
<protein>
    <recommendedName>
        <fullName evidence="4">SH3 domain-containing protein</fullName>
    </recommendedName>
</protein>
<gene>
    <name evidence="2" type="ORF">GCM10022247_02110</name>
</gene>
<evidence type="ECO:0000313" key="2">
    <source>
        <dbReference type="EMBL" id="GAA3987367.1"/>
    </source>
</evidence>
<keyword evidence="1" id="KW-0732">Signal</keyword>
<evidence type="ECO:0008006" key="4">
    <source>
        <dbReference type="Google" id="ProtNLM"/>
    </source>
</evidence>
<feature type="signal peptide" evidence="1">
    <location>
        <begin position="1"/>
        <end position="30"/>
    </location>
</feature>
<comment type="caution">
    <text evidence="2">The sequence shown here is derived from an EMBL/GenBank/DDBJ whole genome shotgun (WGS) entry which is preliminary data.</text>
</comment>